<protein>
    <submittedName>
        <fullName evidence="2">DUF1295 domain-containing protein</fullName>
    </submittedName>
</protein>
<keyword evidence="3" id="KW-1185">Reference proteome</keyword>
<evidence type="ECO:0000313" key="3">
    <source>
        <dbReference type="Proteomes" id="UP001597102"/>
    </source>
</evidence>
<gene>
    <name evidence="2" type="ORF">ACFQ2F_12500</name>
</gene>
<dbReference type="Proteomes" id="UP001597102">
    <property type="component" value="Unassembled WGS sequence"/>
</dbReference>
<feature type="transmembrane region" description="Helical" evidence="1">
    <location>
        <begin position="6"/>
        <end position="28"/>
    </location>
</feature>
<evidence type="ECO:0000313" key="2">
    <source>
        <dbReference type="EMBL" id="MFD0987918.1"/>
    </source>
</evidence>
<name>A0ABW3JED7_9HYPH</name>
<keyword evidence="1" id="KW-0812">Transmembrane</keyword>
<feature type="transmembrane region" description="Helical" evidence="1">
    <location>
        <begin position="65"/>
        <end position="87"/>
    </location>
</feature>
<dbReference type="Gene3D" id="1.20.120.1630">
    <property type="match status" value="1"/>
</dbReference>
<feature type="transmembrane region" description="Helical" evidence="1">
    <location>
        <begin position="40"/>
        <end position="59"/>
    </location>
</feature>
<proteinExistence type="predicted"/>
<dbReference type="PANTHER" id="PTHR32251:SF17">
    <property type="entry name" value="STEROID 5-ALPHA REDUCTASE C-TERMINAL DOMAIN-CONTAINING PROTEIN"/>
    <property type="match status" value="1"/>
</dbReference>
<accession>A0ABW3JED7</accession>
<reference evidence="3" key="1">
    <citation type="journal article" date="2019" name="Int. J. Syst. Evol. Microbiol.">
        <title>The Global Catalogue of Microorganisms (GCM) 10K type strain sequencing project: providing services to taxonomists for standard genome sequencing and annotation.</title>
        <authorList>
            <consortium name="The Broad Institute Genomics Platform"/>
            <consortium name="The Broad Institute Genome Sequencing Center for Infectious Disease"/>
            <person name="Wu L."/>
            <person name="Ma J."/>
        </authorList>
    </citation>
    <scope>NUCLEOTIDE SEQUENCE [LARGE SCALE GENOMIC DNA]</scope>
    <source>
        <strain evidence="3">CCUG 61697</strain>
    </source>
</reference>
<dbReference type="RefSeq" id="WP_379090344.1">
    <property type="nucleotide sequence ID" value="NZ_JBHTJO010000001.1"/>
</dbReference>
<dbReference type="InterPro" id="IPR010721">
    <property type="entry name" value="UstE-like"/>
</dbReference>
<evidence type="ECO:0000256" key="1">
    <source>
        <dbReference type="SAM" id="Phobius"/>
    </source>
</evidence>
<dbReference type="Pfam" id="PF06966">
    <property type="entry name" value="DUF1295"/>
    <property type="match status" value="1"/>
</dbReference>
<feature type="transmembrane region" description="Helical" evidence="1">
    <location>
        <begin position="219"/>
        <end position="241"/>
    </location>
</feature>
<comment type="caution">
    <text evidence="2">The sequence shown here is derived from an EMBL/GenBank/DDBJ whole genome shotgun (WGS) entry which is preliminary data.</text>
</comment>
<sequence>MSFVQVILAAIVLALVLAAVMSIAWVLWRRTGNAGWVDTAWTFGLGLAGIGSALAAMAAGDGSLARQLMIVALIAIWSLRLGSHIAVRTSGIKDDPRYAKLAESWGEDAPRRMFWLLQMQAYASLPLALSMFLAAWNPLPELRFQDLLAAVVFGIAIGGEALADAQLKAFKRDPANKGEICDTGLWSWSRHPNYFFQWLGWWAYPLFAIDGFADYPWGWLALLGPAFMYWLLVYVSGIPPLEEHMLESRGRQFRAYQNRVSAFFPLPPKGSAS</sequence>
<keyword evidence="1" id="KW-1133">Transmembrane helix</keyword>
<feature type="transmembrane region" description="Helical" evidence="1">
    <location>
        <begin position="114"/>
        <end position="136"/>
    </location>
</feature>
<organism evidence="2 3">
    <name type="scientific">Methyloligella solikamskensis</name>
    <dbReference type="NCBI Taxonomy" id="1177756"/>
    <lineage>
        <taxon>Bacteria</taxon>
        <taxon>Pseudomonadati</taxon>
        <taxon>Pseudomonadota</taxon>
        <taxon>Alphaproteobacteria</taxon>
        <taxon>Hyphomicrobiales</taxon>
        <taxon>Hyphomicrobiaceae</taxon>
        <taxon>Methyloligella</taxon>
    </lineage>
</organism>
<dbReference type="PANTHER" id="PTHR32251">
    <property type="entry name" value="3-OXO-5-ALPHA-STEROID 4-DEHYDROGENASE"/>
    <property type="match status" value="1"/>
</dbReference>
<keyword evidence="1" id="KW-0472">Membrane</keyword>
<dbReference type="EMBL" id="JBHTJO010000001">
    <property type="protein sequence ID" value="MFD0987918.1"/>
    <property type="molecule type" value="Genomic_DNA"/>
</dbReference>